<evidence type="ECO:0000313" key="2">
    <source>
        <dbReference type="EMBL" id="VAW27730.1"/>
    </source>
</evidence>
<dbReference type="AlphaFoldDB" id="A0A3B0UF41"/>
<sequence length="308" mass="35223">MNLATKKSLQIREITPIESMEIAHFFNSSSFLLNKPFKVKGWQLIGEQPLAQIFFYINEREAISGFQATFGSFDVSSSLVEQDLTWFVCELIQALKALKVKKIKIKGFPVYCKNSKLIHQVLLSSGFIESTKEINQHILITNLAFNQVAKRNEIKKIKQCVKNGFEFSKVSLESLPAIYELILKTRKRKQYSTSMTLKELSGAIKSNLENYFLFVVKHNEKMIAASVTVKINSKVLYNFYHADEEDYRSFSPLVYLVNNIYHYGCENAYKVLDLGISTMSGTLNEGLFTFKKNLGAQPTNKLIYSLNI</sequence>
<evidence type="ECO:0000259" key="1">
    <source>
        <dbReference type="Pfam" id="PF13480"/>
    </source>
</evidence>
<dbReference type="InterPro" id="IPR038740">
    <property type="entry name" value="BioF2-like_GNAT_dom"/>
</dbReference>
<protein>
    <recommendedName>
        <fullName evidence="1">BioF2-like acetyltransferase domain-containing protein</fullName>
    </recommendedName>
</protein>
<dbReference type="SUPFAM" id="SSF55729">
    <property type="entry name" value="Acyl-CoA N-acyltransferases (Nat)"/>
    <property type="match status" value="1"/>
</dbReference>
<dbReference type="Gene3D" id="3.40.630.30">
    <property type="match status" value="1"/>
</dbReference>
<dbReference type="InterPro" id="IPR016181">
    <property type="entry name" value="Acyl_CoA_acyltransferase"/>
</dbReference>
<feature type="domain" description="BioF2-like acetyltransferase" evidence="1">
    <location>
        <begin position="154"/>
        <end position="277"/>
    </location>
</feature>
<accession>A0A3B0UF41</accession>
<organism evidence="2">
    <name type="scientific">hydrothermal vent metagenome</name>
    <dbReference type="NCBI Taxonomy" id="652676"/>
    <lineage>
        <taxon>unclassified sequences</taxon>
        <taxon>metagenomes</taxon>
        <taxon>ecological metagenomes</taxon>
    </lineage>
</organism>
<dbReference type="EMBL" id="UOES01000295">
    <property type="protein sequence ID" value="VAW27730.1"/>
    <property type="molecule type" value="Genomic_DNA"/>
</dbReference>
<dbReference type="Pfam" id="PF13480">
    <property type="entry name" value="Acetyltransf_6"/>
    <property type="match status" value="1"/>
</dbReference>
<gene>
    <name evidence="2" type="ORF">MNBD_BACTEROID06-1011</name>
</gene>
<proteinExistence type="predicted"/>
<name>A0A3B0UF41_9ZZZZ</name>
<reference evidence="2" key="1">
    <citation type="submission" date="2018-06" db="EMBL/GenBank/DDBJ databases">
        <authorList>
            <person name="Zhirakovskaya E."/>
        </authorList>
    </citation>
    <scope>NUCLEOTIDE SEQUENCE</scope>
</reference>